<protein>
    <recommendedName>
        <fullName evidence="3">Archaeal Type IV pilin N-terminal domain-containing protein</fullName>
    </recommendedName>
</protein>
<reference evidence="2" key="1">
    <citation type="submission" date="2019-08" db="EMBL/GenBank/DDBJ databases">
        <authorList>
            <person name="Kucharzyk K."/>
            <person name="Murdoch R.W."/>
            <person name="Higgins S."/>
            <person name="Loffler F."/>
        </authorList>
    </citation>
    <scope>NUCLEOTIDE SEQUENCE</scope>
</reference>
<evidence type="ECO:0000313" key="2">
    <source>
        <dbReference type="EMBL" id="MPL77679.1"/>
    </source>
</evidence>
<keyword evidence="1" id="KW-0812">Transmembrane</keyword>
<name>A0A644UFM3_9ZZZZ</name>
<comment type="caution">
    <text evidence="2">The sequence shown here is derived from an EMBL/GenBank/DDBJ whole genome shotgun (WGS) entry which is preliminary data.</text>
</comment>
<evidence type="ECO:0008006" key="3">
    <source>
        <dbReference type="Google" id="ProtNLM"/>
    </source>
</evidence>
<organism evidence="2">
    <name type="scientific">bioreactor metagenome</name>
    <dbReference type="NCBI Taxonomy" id="1076179"/>
    <lineage>
        <taxon>unclassified sequences</taxon>
        <taxon>metagenomes</taxon>
        <taxon>ecological metagenomes</taxon>
    </lineage>
</organism>
<keyword evidence="1" id="KW-0472">Membrane</keyword>
<sequence length="127" mass="13316">MAGVLGIISLVIIGAFALAALLGTGYVIDKSLEDPDVLLHVFVIGNDVVVTIYEGRRVNELVMLSLEIEGVALPVSVSCVPVSTAGTGEVFFRNACAGVTGTRDIAVRGIFSDGGTRLLKMNTMKFT</sequence>
<feature type="transmembrane region" description="Helical" evidence="1">
    <location>
        <begin position="6"/>
        <end position="28"/>
    </location>
</feature>
<proteinExistence type="predicted"/>
<keyword evidence="1" id="KW-1133">Transmembrane helix</keyword>
<dbReference type="EMBL" id="VSSQ01000109">
    <property type="protein sequence ID" value="MPL77679.1"/>
    <property type="molecule type" value="Genomic_DNA"/>
</dbReference>
<gene>
    <name evidence="2" type="ORF">SDC9_23536</name>
</gene>
<evidence type="ECO:0000256" key="1">
    <source>
        <dbReference type="SAM" id="Phobius"/>
    </source>
</evidence>
<accession>A0A644UFM3</accession>
<dbReference type="AlphaFoldDB" id="A0A644UFM3"/>